<evidence type="ECO:0000259" key="13">
    <source>
        <dbReference type="Pfam" id="PF06974"/>
    </source>
</evidence>
<feature type="domain" description="O-acyltransferase WSD1 C-terminal" evidence="13">
    <location>
        <begin position="293"/>
        <end position="435"/>
    </location>
</feature>
<dbReference type="Gene3D" id="3.30.559.10">
    <property type="entry name" value="Chloramphenicol acetyltransferase-like domain"/>
    <property type="match status" value="1"/>
</dbReference>
<dbReference type="EMBL" id="JBIAQY010000015">
    <property type="protein sequence ID" value="MFF3572824.1"/>
    <property type="molecule type" value="Genomic_DNA"/>
</dbReference>
<dbReference type="InterPro" id="IPR014292">
    <property type="entry name" value="Acyl_transf_WS/DGAT"/>
</dbReference>
<gene>
    <name evidence="14" type="ORF">ACFYXQ_34155</name>
</gene>
<feature type="domain" description="O-acyltransferase WSD1-like N-terminal" evidence="12">
    <location>
        <begin position="4"/>
        <end position="250"/>
    </location>
</feature>
<evidence type="ECO:0000256" key="10">
    <source>
        <dbReference type="ARBA" id="ARBA00048109"/>
    </source>
</evidence>
<evidence type="ECO:0000256" key="1">
    <source>
        <dbReference type="ARBA" id="ARBA00004771"/>
    </source>
</evidence>
<proteinExistence type="inferred from homology"/>
<keyword evidence="15" id="KW-1185">Reference proteome</keyword>
<reference evidence="14 15" key="1">
    <citation type="submission" date="2024-10" db="EMBL/GenBank/DDBJ databases">
        <title>The Natural Products Discovery Center: Release of the First 8490 Sequenced Strains for Exploring Actinobacteria Biosynthetic Diversity.</title>
        <authorList>
            <person name="Kalkreuter E."/>
            <person name="Kautsar S.A."/>
            <person name="Yang D."/>
            <person name="Bader C.D."/>
            <person name="Teijaro C.N."/>
            <person name="Fluegel L."/>
            <person name="Davis C.M."/>
            <person name="Simpson J.R."/>
            <person name="Lauterbach L."/>
            <person name="Steele A.D."/>
            <person name="Gui C."/>
            <person name="Meng S."/>
            <person name="Li G."/>
            <person name="Viehrig K."/>
            <person name="Ye F."/>
            <person name="Su P."/>
            <person name="Kiefer A.F."/>
            <person name="Nichols A."/>
            <person name="Cepeda A.J."/>
            <person name="Yan W."/>
            <person name="Fan B."/>
            <person name="Jiang Y."/>
            <person name="Adhikari A."/>
            <person name="Zheng C.-J."/>
            <person name="Schuster L."/>
            <person name="Cowan T.M."/>
            <person name="Smanski M.J."/>
            <person name="Chevrette M.G."/>
            <person name="De Carvalho L.P.S."/>
            <person name="Shen B."/>
        </authorList>
    </citation>
    <scope>NUCLEOTIDE SEQUENCE [LARGE SCALE GENOMIC DNA]</scope>
    <source>
        <strain evidence="14 15">NPDC002593</strain>
    </source>
</reference>
<evidence type="ECO:0000256" key="8">
    <source>
        <dbReference type="ARBA" id="ARBA00023098"/>
    </source>
</evidence>
<comment type="caution">
    <text evidence="14">The sequence shown here is derived from an EMBL/GenBank/DDBJ whole genome shotgun (WGS) entry which is preliminary data.</text>
</comment>
<dbReference type="NCBIfam" id="TIGR02946">
    <property type="entry name" value="acyl_WS_DGAT"/>
    <property type="match status" value="1"/>
</dbReference>
<evidence type="ECO:0000256" key="11">
    <source>
        <dbReference type="RuleBase" id="RU361241"/>
    </source>
</evidence>
<evidence type="ECO:0000256" key="6">
    <source>
        <dbReference type="ARBA" id="ARBA00022679"/>
    </source>
</evidence>
<dbReference type="InterPro" id="IPR004255">
    <property type="entry name" value="O-acyltransferase_WSD1_N"/>
</dbReference>
<evidence type="ECO:0000256" key="9">
    <source>
        <dbReference type="ARBA" id="ARBA00023315"/>
    </source>
</evidence>
<dbReference type="Pfam" id="PF06974">
    <property type="entry name" value="WS_DGAT_C"/>
    <property type="match status" value="1"/>
</dbReference>
<dbReference type="InterPro" id="IPR009721">
    <property type="entry name" value="O-acyltransferase_WSD1_C"/>
</dbReference>
<keyword evidence="6 11" id="KW-0808">Transferase</keyword>
<organism evidence="14 15">
    <name type="scientific">Nocardia jiangxiensis</name>
    <dbReference type="NCBI Taxonomy" id="282685"/>
    <lineage>
        <taxon>Bacteria</taxon>
        <taxon>Bacillati</taxon>
        <taxon>Actinomycetota</taxon>
        <taxon>Actinomycetes</taxon>
        <taxon>Mycobacteriales</taxon>
        <taxon>Nocardiaceae</taxon>
        <taxon>Nocardia</taxon>
    </lineage>
</organism>
<dbReference type="InterPro" id="IPR045034">
    <property type="entry name" value="O-acyltransferase_WSD1-like"/>
</dbReference>
<evidence type="ECO:0000256" key="2">
    <source>
        <dbReference type="ARBA" id="ARBA00005189"/>
    </source>
</evidence>
<evidence type="ECO:0000256" key="5">
    <source>
        <dbReference type="ARBA" id="ARBA00022516"/>
    </source>
</evidence>
<keyword evidence="8 11" id="KW-0443">Lipid metabolism</keyword>
<keyword evidence="7 11" id="KW-0319">Glycerol metabolism</keyword>
<keyword evidence="9 11" id="KW-0012">Acyltransferase</keyword>
<evidence type="ECO:0000313" key="15">
    <source>
        <dbReference type="Proteomes" id="UP001601992"/>
    </source>
</evidence>
<evidence type="ECO:0000313" key="14">
    <source>
        <dbReference type="EMBL" id="MFF3572824.1"/>
    </source>
</evidence>
<dbReference type="PANTHER" id="PTHR31650">
    <property type="entry name" value="O-ACYLTRANSFERASE (WSD1-LIKE) FAMILY PROTEIN"/>
    <property type="match status" value="1"/>
</dbReference>
<comment type="similarity">
    <text evidence="3 11">Belongs to the long-chain O-acyltransferase family.</text>
</comment>
<evidence type="ECO:0000256" key="4">
    <source>
        <dbReference type="ARBA" id="ARBA00013244"/>
    </source>
</evidence>
<comment type="catalytic activity">
    <reaction evidence="10 11">
        <text>an acyl-CoA + a 1,2-diacyl-sn-glycerol = a triacyl-sn-glycerol + CoA</text>
        <dbReference type="Rhea" id="RHEA:10868"/>
        <dbReference type="ChEBI" id="CHEBI:17815"/>
        <dbReference type="ChEBI" id="CHEBI:57287"/>
        <dbReference type="ChEBI" id="CHEBI:58342"/>
        <dbReference type="ChEBI" id="CHEBI:64615"/>
        <dbReference type="EC" id="2.3.1.20"/>
    </reaction>
</comment>
<dbReference type="PANTHER" id="PTHR31650:SF1">
    <property type="entry name" value="WAX ESTER SYNTHASE_DIACYLGLYCEROL ACYLTRANSFERASE 4-RELATED"/>
    <property type="match status" value="1"/>
</dbReference>
<evidence type="ECO:0000256" key="3">
    <source>
        <dbReference type="ARBA" id="ARBA00009587"/>
    </source>
</evidence>
<dbReference type="InterPro" id="IPR023213">
    <property type="entry name" value="CAT-like_dom_sf"/>
</dbReference>
<keyword evidence="5 11" id="KW-0444">Lipid biosynthesis</keyword>
<dbReference type="SUPFAM" id="SSF52777">
    <property type="entry name" value="CoA-dependent acyltransferases"/>
    <property type="match status" value="2"/>
</dbReference>
<name>A0ABW6SCB6_9NOCA</name>
<comment type="pathway">
    <text evidence="2">Lipid metabolism.</text>
</comment>
<accession>A0ABW6SCB6</accession>
<sequence>MTHLGPLDIGFLELEDSDPHISLAIGVVAIIAGPAPNQEELRIWLDRGLESHARLRQRVRRTPLDVSGPAWEDDPHFALAHHIRRTALPEPGGEPQLRELVATEITERLDRDHPLWRITIVEHLAGDRWAMIIRAHHTMVDGISGITLLESFCDGPTGAAERGTRSGSRSRNGYFGWWKEILRLPVTVPLRTVGAIRALAPVLYSAIVPSTESSLNGALGQQRRYAVARAELPEVDEICSAQGVTVNDVAVAAIAAAYRRLLLLRGETPVPGELRVVIPVSTRAVGAKQVLDNRISATVTELPIHVNDPVERLGLVHRRVREHRARGEVEAEQSLLTLARRLPAGVVASVFRVATRFPQHAIGTLATNVPGPRNRLSLGGHEILELWPCIPTAMRLRTTVAILSYRDRLTFGITADYDSTPDIDTIPSAIETEISVLLAHARGRRP</sequence>
<evidence type="ECO:0000256" key="7">
    <source>
        <dbReference type="ARBA" id="ARBA00022798"/>
    </source>
</evidence>
<dbReference type="Proteomes" id="UP001601992">
    <property type="component" value="Unassembled WGS sequence"/>
</dbReference>
<dbReference type="EC" id="2.3.1.20" evidence="4 11"/>
<dbReference type="RefSeq" id="WP_387406194.1">
    <property type="nucleotide sequence ID" value="NZ_JBIAQY010000015.1"/>
</dbReference>
<protein>
    <recommendedName>
        <fullName evidence="4 11">Diacylglycerol O-acyltransferase</fullName>
        <ecNumber evidence="4 11">2.3.1.20</ecNumber>
    </recommendedName>
</protein>
<dbReference type="Pfam" id="PF03007">
    <property type="entry name" value="WS_DGAT_cat"/>
    <property type="match status" value="1"/>
</dbReference>
<comment type="pathway">
    <text evidence="1 11">Glycerolipid metabolism; triacylglycerol biosynthesis.</text>
</comment>
<evidence type="ECO:0000259" key="12">
    <source>
        <dbReference type="Pfam" id="PF03007"/>
    </source>
</evidence>